<feature type="domain" description="HNH nuclease" evidence="1">
    <location>
        <begin position="9"/>
        <end position="64"/>
    </location>
</feature>
<keyword evidence="2" id="KW-0378">Hydrolase</keyword>
<name>A0AAU8J778_9CYAN</name>
<dbReference type="InterPro" id="IPR003615">
    <property type="entry name" value="HNH_nuc"/>
</dbReference>
<dbReference type="PANTHER" id="PTHR33877">
    <property type="entry name" value="SLL1193 PROTEIN"/>
    <property type="match status" value="1"/>
</dbReference>
<evidence type="ECO:0000259" key="1">
    <source>
        <dbReference type="SMART" id="SM00507"/>
    </source>
</evidence>
<dbReference type="SMART" id="SM00507">
    <property type="entry name" value="HNHc"/>
    <property type="match status" value="1"/>
</dbReference>
<dbReference type="CDD" id="cd00085">
    <property type="entry name" value="HNHc"/>
    <property type="match status" value="1"/>
</dbReference>
<dbReference type="GO" id="GO:0004519">
    <property type="term" value="F:endonuclease activity"/>
    <property type="evidence" value="ECO:0007669"/>
    <property type="project" value="UniProtKB-KW"/>
</dbReference>
<dbReference type="GO" id="GO:0008270">
    <property type="term" value="F:zinc ion binding"/>
    <property type="evidence" value="ECO:0007669"/>
    <property type="project" value="InterPro"/>
</dbReference>
<gene>
    <name evidence="2" type="ORF">ABWT76_003165</name>
</gene>
<organism evidence="2">
    <name type="scientific">Planktothricoides raciborskii GIHE-MW2</name>
    <dbReference type="NCBI Taxonomy" id="2792601"/>
    <lineage>
        <taxon>Bacteria</taxon>
        <taxon>Bacillati</taxon>
        <taxon>Cyanobacteriota</taxon>
        <taxon>Cyanophyceae</taxon>
        <taxon>Oscillatoriophycideae</taxon>
        <taxon>Oscillatoriales</taxon>
        <taxon>Oscillatoriaceae</taxon>
        <taxon>Planktothricoides</taxon>
    </lineage>
</organism>
<dbReference type="RefSeq" id="WP_354634618.1">
    <property type="nucleotide sequence ID" value="NZ_CP159837.1"/>
</dbReference>
<dbReference type="InterPro" id="IPR002711">
    <property type="entry name" value="HNH"/>
</dbReference>
<keyword evidence="2" id="KW-0255">Endonuclease</keyword>
<dbReference type="AlphaFoldDB" id="A0AAU8J778"/>
<dbReference type="Gene3D" id="1.10.30.50">
    <property type="match status" value="1"/>
</dbReference>
<dbReference type="EC" id="3.1.-.-" evidence="2"/>
<dbReference type="PANTHER" id="PTHR33877:SF1">
    <property type="entry name" value="TYPE IV METHYL-DIRECTED RESTRICTION ENZYME ECOKMCRA"/>
    <property type="match status" value="1"/>
</dbReference>
<dbReference type="GO" id="GO:0016787">
    <property type="term" value="F:hydrolase activity"/>
    <property type="evidence" value="ECO:0007669"/>
    <property type="project" value="UniProtKB-KW"/>
</dbReference>
<dbReference type="InterPro" id="IPR052892">
    <property type="entry name" value="NA-targeting_endonuclease"/>
</dbReference>
<proteinExistence type="predicted"/>
<dbReference type="EMBL" id="CP159837">
    <property type="protein sequence ID" value="XCM34559.1"/>
    <property type="molecule type" value="Genomic_DNA"/>
</dbReference>
<keyword evidence="2" id="KW-0540">Nuclease</keyword>
<sequence>MSSASIPNLLRQLTSDRAKGQCEYCLIHQNFSIYSHEVDHIIAVKHGGQTIAENLALSCLPCNRYKGSDLATFDPLTGEIVPLFNPRTQIWSEHFRLDNGQIIGITPTGRATVFLLKLNEPKRLQIRQILIAQRLYP</sequence>
<dbReference type="Pfam" id="PF01844">
    <property type="entry name" value="HNH"/>
    <property type="match status" value="1"/>
</dbReference>
<dbReference type="GO" id="GO:0003676">
    <property type="term" value="F:nucleic acid binding"/>
    <property type="evidence" value="ECO:0007669"/>
    <property type="project" value="InterPro"/>
</dbReference>
<protein>
    <submittedName>
        <fullName evidence="2">HNH endonuclease signature motif containing protein</fullName>
        <ecNumber evidence="2">3.1.-.-</ecNumber>
    </submittedName>
</protein>
<accession>A0AAU8J778</accession>
<evidence type="ECO:0000313" key="2">
    <source>
        <dbReference type="EMBL" id="XCM34559.1"/>
    </source>
</evidence>
<reference evidence="2" key="1">
    <citation type="submission" date="2024-07" db="EMBL/GenBank/DDBJ databases">
        <authorList>
            <person name="Kim Y.J."/>
            <person name="Jeong J.Y."/>
        </authorList>
    </citation>
    <scope>NUCLEOTIDE SEQUENCE</scope>
    <source>
        <strain evidence="2">GIHE-MW2</strain>
    </source>
</reference>